<proteinExistence type="predicted"/>
<dbReference type="Proteomes" id="UP000044377">
    <property type="component" value="Unassembled WGS sequence"/>
</dbReference>
<keyword evidence="2" id="KW-1185">Reference proteome</keyword>
<protein>
    <submittedName>
        <fullName evidence="1">Uncharacterized protein</fullName>
    </submittedName>
</protein>
<name>A0A0G4JVR8_9GAMM</name>
<gene>
    <name evidence="1" type="ORF">BN1221_02449c</name>
</gene>
<accession>A0A0G4JVR8</accession>
<dbReference type="AlphaFoldDB" id="A0A0G4JVR8"/>
<sequence length="55" mass="6283">MRLNRTSHHEYCVTDTPILPYLFLLIIPADEQQKILGSFFNIAGDDPLERQAIPA</sequence>
<dbReference type="EMBL" id="CGIG01000001">
    <property type="protein sequence ID" value="CPR17099.1"/>
    <property type="molecule type" value="Genomic_DNA"/>
</dbReference>
<reference evidence="2" key="1">
    <citation type="submission" date="2015-01" db="EMBL/GenBank/DDBJ databases">
        <authorList>
            <person name="Paterson Steve"/>
        </authorList>
    </citation>
    <scope>NUCLEOTIDE SEQUENCE [LARGE SCALE GENOMIC DNA]</scope>
    <source>
        <strain evidence="2">OBR1</strain>
    </source>
</reference>
<organism evidence="1 2">
    <name type="scientific">Brenneria goodwinii</name>
    <dbReference type="NCBI Taxonomy" id="1109412"/>
    <lineage>
        <taxon>Bacteria</taxon>
        <taxon>Pseudomonadati</taxon>
        <taxon>Pseudomonadota</taxon>
        <taxon>Gammaproteobacteria</taxon>
        <taxon>Enterobacterales</taxon>
        <taxon>Pectobacteriaceae</taxon>
        <taxon>Brenneria</taxon>
    </lineage>
</organism>
<evidence type="ECO:0000313" key="1">
    <source>
        <dbReference type="EMBL" id="CPR17099.1"/>
    </source>
</evidence>
<evidence type="ECO:0000313" key="2">
    <source>
        <dbReference type="Proteomes" id="UP000044377"/>
    </source>
</evidence>